<evidence type="ECO:0008006" key="3">
    <source>
        <dbReference type="Google" id="ProtNLM"/>
    </source>
</evidence>
<sequence>MVLRIFFLIALVFAFLHLGQATKCDPEIVAKIEKIWNGNVPQYIISTAIANVKEVVVGTTHDYYPEGTNCVYSFFMKDRVLIVYVFQNGTTSVQDTPVVESNGTTYAPGSATVRYHVFTKGGVTALYTCTKDGKEGAAKGLVKLRYSKYDPADVEEAKEVLKSIGVEITDEYPDHCC</sequence>
<reference evidence="2" key="1">
    <citation type="submission" date="2015-11" db="EMBL/GenBank/DDBJ databases">
        <title>De novo transcriptome assembly of four potential Pierce s Disease insect vectors from Arizona vineyards.</title>
        <authorList>
            <person name="Tassone E.E."/>
        </authorList>
    </citation>
    <scope>NUCLEOTIDE SEQUENCE</scope>
</reference>
<evidence type="ECO:0000313" key="2">
    <source>
        <dbReference type="EMBL" id="JAS51507.1"/>
    </source>
</evidence>
<protein>
    <recommendedName>
        <fullName evidence="3">Lipocalin/cytosolic fatty-acid binding domain-containing protein</fullName>
    </recommendedName>
</protein>
<name>A0A1B6FMS4_9HEMI</name>
<dbReference type="EMBL" id="GECZ01018262">
    <property type="protein sequence ID" value="JAS51507.1"/>
    <property type="molecule type" value="Transcribed_RNA"/>
</dbReference>
<feature type="chain" id="PRO_5008582944" description="Lipocalin/cytosolic fatty-acid binding domain-containing protein" evidence="1">
    <location>
        <begin position="22"/>
        <end position="177"/>
    </location>
</feature>
<accession>A0A1B6FMS4</accession>
<keyword evidence="1" id="KW-0732">Signal</keyword>
<evidence type="ECO:0000256" key="1">
    <source>
        <dbReference type="SAM" id="SignalP"/>
    </source>
</evidence>
<proteinExistence type="predicted"/>
<gene>
    <name evidence="2" type="ORF">g.21658</name>
</gene>
<feature type="signal peptide" evidence="1">
    <location>
        <begin position="1"/>
        <end position="21"/>
    </location>
</feature>
<dbReference type="AlphaFoldDB" id="A0A1B6FMS4"/>
<organism evidence="2">
    <name type="scientific">Cuerna arida</name>
    <dbReference type="NCBI Taxonomy" id="1464854"/>
    <lineage>
        <taxon>Eukaryota</taxon>
        <taxon>Metazoa</taxon>
        <taxon>Ecdysozoa</taxon>
        <taxon>Arthropoda</taxon>
        <taxon>Hexapoda</taxon>
        <taxon>Insecta</taxon>
        <taxon>Pterygota</taxon>
        <taxon>Neoptera</taxon>
        <taxon>Paraneoptera</taxon>
        <taxon>Hemiptera</taxon>
        <taxon>Auchenorrhyncha</taxon>
        <taxon>Membracoidea</taxon>
        <taxon>Cicadellidae</taxon>
        <taxon>Cicadellinae</taxon>
        <taxon>Proconiini</taxon>
        <taxon>Cuerna</taxon>
    </lineage>
</organism>